<dbReference type="NCBIfam" id="TIGR02565">
    <property type="entry name" value="cas_Csy2"/>
    <property type="match status" value="1"/>
</dbReference>
<reference evidence="1 2" key="1">
    <citation type="submission" date="2017-04" db="EMBL/GenBank/DDBJ databases">
        <title>Draft genome sequence of Zooshikella ganghwensis VG4 isolated from Red Sea sediments.</title>
        <authorList>
            <person name="Rehman Z."/>
            <person name="Alam I."/>
            <person name="Kamau A."/>
            <person name="Bajic V."/>
            <person name="Leiknes T."/>
        </authorList>
    </citation>
    <scope>NUCLEOTIDE SEQUENCE [LARGE SCALE GENOMIC DNA]</scope>
    <source>
        <strain evidence="1 2">VG4</strain>
    </source>
</reference>
<dbReference type="EMBL" id="NDXW01000001">
    <property type="protein sequence ID" value="RDH43676.1"/>
    <property type="molecule type" value="Genomic_DNA"/>
</dbReference>
<comment type="caution">
    <text evidence="1">The sequence shown here is derived from an EMBL/GenBank/DDBJ whole genome shotgun (WGS) entry which is preliminary data.</text>
</comment>
<dbReference type="Proteomes" id="UP000257039">
    <property type="component" value="Unassembled WGS sequence"/>
</dbReference>
<proteinExistence type="predicted"/>
<accession>A0A4P9VLI9</accession>
<dbReference type="InterPro" id="IPR013398">
    <property type="entry name" value="CRISPR-assoc_prot_Csy2"/>
</dbReference>
<dbReference type="AlphaFoldDB" id="A0A4P9VLI9"/>
<name>A0A4P9VLI9_9GAMM</name>
<evidence type="ECO:0000313" key="2">
    <source>
        <dbReference type="Proteomes" id="UP000257039"/>
    </source>
</evidence>
<dbReference type="CDD" id="cd09736">
    <property type="entry name" value="Csy2_I-F"/>
    <property type="match status" value="1"/>
</dbReference>
<protein>
    <submittedName>
        <fullName evidence="1">Type I-F CRISPR-associated protein Csy2</fullName>
    </submittedName>
</protein>
<gene>
    <name evidence="1" type="primary">csy2</name>
    <name evidence="1" type="ORF">B9G39_09625</name>
</gene>
<keyword evidence="2" id="KW-1185">Reference proteome</keyword>
<sequence>MRLVTEELNGLLVVPRLYVQNANAVSSPLTWGFPAPSAFLGFVHALQRKLANINALNFLGVGIICHHFEPQTDQTDNRRTQLFKLTRNPLNKDGSSPAFVEEGRTHIEVSLVIGIKEYLDEDEGAELASDIYSLVQQQRLAGGTVWVSDKPRDKPLYLELADHAEGRISQFNKIKYTLLPGYALIGRDGLLQNHYTTLKHENDKITLLEAWLDLSRLSIAPVSDSSETVLDDNKPVKWQAKSKPGWLVPIPVGYQGISELFDAGSVQHSRDDQTPFRFVESVYSIGEWLSPHKVKDPLQLLWSYQYLPEYEQYRCINDFYR</sequence>
<evidence type="ECO:0000313" key="1">
    <source>
        <dbReference type="EMBL" id="RDH43676.1"/>
    </source>
</evidence>
<dbReference type="Pfam" id="PF09614">
    <property type="entry name" value="Cas_Csy2"/>
    <property type="match status" value="1"/>
</dbReference>
<organism evidence="1 2">
    <name type="scientific">Zooshikella ganghwensis</name>
    <dbReference type="NCBI Taxonomy" id="202772"/>
    <lineage>
        <taxon>Bacteria</taxon>
        <taxon>Pseudomonadati</taxon>
        <taxon>Pseudomonadota</taxon>
        <taxon>Gammaproteobacteria</taxon>
        <taxon>Oceanospirillales</taxon>
        <taxon>Zooshikellaceae</taxon>
        <taxon>Zooshikella</taxon>
    </lineage>
</organism>